<evidence type="ECO:0000256" key="1">
    <source>
        <dbReference type="ARBA" id="ARBA00004141"/>
    </source>
</evidence>
<dbReference type="PROSITE" id="PS50216">
    <property type="entry name" value="DHHC"/>
    <property type="match status" value="1"/>
</dbReference>
<sequence length="238" mass="27655">MLIHREIPLIQSIISGFICTMIDPTDQNIYFEHRLEQIGVPVDNSGFEYMCQICKANIGDRTKHCGDCNRCVSVFDHHCKWLNNCIGEANYRYFLALVILTLFHGMLNFSQSVYLIYLDLIRSQPPFLWPLILNFIILAHSFAKSIALGQLLFMHLWLIFKGMTTFDYIMQMRDIQEAKEQMSKGEISQDICEQRINSILELPQQRKKALSMTIRRQSKVIVQTNKSQNGSNLRVDQS</sequence>
<dbReference type="Proteomes" id="UP000785679">
    <property type="component" value="Unassembled WGS sequence"/>
</dbReference>
<protein>
    <recommendedName>
        <fullName evidence="7">Palmitoyltransferase</fullName>
        <ecNumber evidence="7">2.3.1.225</ecNumber>
    </recommendedName>
</protein>
<dbReference type="EMBL" id="RRYP01003223">
    <property type="protein sequence ID" value="TNV84011.1"/>
    <property type="molecule type" value="Genomic_DNA"/>
</dbReference>
<comment type="similarity">
    <text evidence="7">Belongs to the DHHC palmitoyltransferase family.</text>
</comment>
<dbReference type="GO" id="GO:0006612">
    <property type="term" value="P:protein targeting to membrane"/>
    <property type="evidence" value="ECO:0007669"/>
    <property type="project" value="TreeGrafter"/>
</dbReference>
<evidence type="ECO:0000256" key="4">
    <source>
        <dbReference type="ARBA" id="ARBA00022989"/>
    </source>
</evidence>
<proteinExistence type="inferred from homology"/>
<evidence type="ECO:0000256" key="6">
    <source>
        <dbReference type="ARBA" id="ARBA00023315"/>
    </source>
</evidence>
<accession>A0A8J8P1M8</accession>
<keyword evidence="4 7" id="KW-1133">Transmembrane helix</keyword>
<dbReference type="AlphaFoldDB" id="A0A8J8P1M8"/>
<evidence type="ECO:0000256" key="7">
    <source>
        <dbReference type="RuleBase" id="RU079119"/>
    </source>
</evidence>
<dbReference type="PANTHER" id="PTHR22883">
    <property type="entry name" value="ZINC FINGER DHHC DOMAIN CONTAINING PROTEIN"/>
    <property type="match status" value="1"/>
</dbReference>
<dbReference type="GO" id="GO:0019706">
    <property type="term" value="F:protein-cysteine S-palmitoyltransferase activity"/>
    <property type="evidence" value="ECO:0007669"/>
    <property type="project" value="UniProtKB-EC"/>
</dbReference>
<reference evidence="9" key="1">
    <citation type="submission" date="2019-06" db="EMBL/GenBank/DDBJ databases">
        <authorList>
            <person name="Zheng W."/>
        </authorList>
    </citation>
    <scope>NUCLEOTIDE SEQUENCE</scope>
    <source>
        <strain evidence="9">QDHG01</strain>
    </source>
</reference>
<comment type="caution">
    <text evidence="9">The sequence shown here is derived from an EMBL/GenBank/DDBJ whole genome shotgun (WGS) entry which is preliminary data.</text>
</comment>
<feature type="domain" description="Palmitoyltransferase DHHC" evidence="8">
    <location>
        <begin position="47"/>
        <end position="170"/>
    </location>
</feature>
<dbReference type="GO" id="GO:0005783">
    <property type="term" value="C:endoplasmic reticulum"/>
    <property type="evidence" value="ECO:0007669"/>
    <property type="project" value="TreeGrafter"/>
</dbReference>
<dbReference type="GO" id="GO:0016020">
    <property type="term" value="C:membrane"/>
    <property type="evidence" value="ECO:0007669"/>
    <property type="project" value="UniProtKB-SubCell"/>
</dbReference>
<dbReference type="EC" id="2.3.1.225" evidence="7"/>
<comment type="catalytic activity">
    <reaction evidence="7">
        <text>L-cysteinyl-[protein] + hexadecanoyl-CoA = S-hexadecanoyl-L-cysteinyl-[protein] + CoA</text>
        <dbReference type="Rhea" id="RHEA:36683"/>
        <dbReference type="Rhea" id="RHEA-COMP:10131"/>
        <dbReference type="Rhea" id="RHEA-COMP:11032"/>
        <dbReference type="ChEBI" id="CHEBI:29950"/>
        <dbReference type="ChEBI" id="CHEBI:57287"/>
        <dbReference type="ChEBI" id="CHEBI:57379"/>
        <dbReference type="ChEBI" id="CHEBI:74151"/>
        <dbReference type="EC" id="2.3.1.225"/>
    </reaction>
</comment>
<evidence type="ECO:0000256" key="2">
    <source>
        <dbReference type="ARBA" id="ARBA00022679"/>
    </source>
</evidence>
<dbReference type="Pfam" id="PF01529">
    <property type="entry name" value="DHHC"/>
    <property type="match status" value="1"/>
</dbReference>
<keyword evidence="2 7" id="KW-0808">Transferase</keyword>
<dbReference type="PANTHER" id="PTHR22883:SF203">
    <property type="entry name" value="PALMITOYLTRANSFERASE"/>
    <property type="match status" value="1"/>
</dbReference>
<evidence type="ECO:0000259" key="8">
    <source>
        <dbReference type="Pfam" id="PF01529"/>
    </source>
</evidence>
<organism evidence="9 10">
    <name type="scientific">Halteria grandinella</name>
    <dbReference type="NCBI Taxonomy" id="5974"/>
    <lineage>
        <taxon>Eukaryota</taxon>
        <taxon>Sar</taxon>
        <taxon>Alveolata</taxon>
        <taxon>Ciliophora</taxon>
        <taxon>Intramacronucleata</taxon>
        <taxon>Spirotrichea</taxon>
        <taxon>Stichotrichia</taxon>
        <taxon>Sporadotrichida</taxon>
        <taxon>Halteriidae</taxon>
        <taxon>Halteria</taxon>
    </lineage>
</organism>
<dbReference type="OrthoDB" id="1924421at2759"/>
<feature type="transmembrane region" description="Helical" evidence="7">
    <location>
        <begin position="90"/>
        <end position="107"/>
    </location>
</feature>
<dbReference type="GO" id="GO:0005794">
    <property type="term" value="C:Golgi apparatus"/>
    <property type="evidence" value="ECO:0007669"/>
    <property type="project" value="TreeGrafter"/>
</dbReference>
<evidence type="ECO:0000313" key="10">
    <source>
        <dbReference type="Proteomes" id="UP000785679"/>
    </source>
</evidence>
<keyword evidence="10" id="KW-1185">Reference proteome</keyword>
<comment type="subcellular location">
    <subcellularLocation>
        <location evidence="1">Membrane</location>
        <topology evidence="1">Multi-pass membrane protein</topology>
    </subcellularLocation>
</comment>
<evidence type="ECO:0000313" key="9">
    <source>
        <dbReference type="EMBL" id="TNV84011.1"/>
    </source>
</evidence>
<keyword evidence="3 7" id="KW-0812">Transmembrane</keyword>
<keyword evidence="5 7" id="KW-0472">Membrane</keyword>
<gene>
    <name evidence="9" type="ORF">FGO68_gene112</name>
</gene>
<name>A0A8J8P1M8_HALGN</name>
<evidence type="ECO:0000256" key="5">
    <source>
        <dbReference type="ARBA" id="ARBA00023136"/>
    </source>
</evidence>
<dbReference type="InterPro" id="IPR039859">
    <property type="entry name" value="PFA4/ZDH16/20/ERF2-like"/>
</dbReference>
<comment type="domain">
    <text evidence="7">The DHHC domain is required for palmitoyltransferase activity.</text>
</comment>
<evidence type="ECO:0000256" key="3">
    <source>
        <dbReference type="ARBA" id="ARBA00022692"/>
    </source>
</evidence>
<dbReference type="InterPro" id="IPR001594">
    <property type="entry name" value="Palmitoyltrfase_DHHC"/>
</dbReference>
<feature type="transmembrane region" description="Helical" evidence="7">
    <location>
        <begin position="127"/>
        <end position="160"/>
    </location>
</feature>
<keyword evidence="6 7" id="KW-0012">Acyltransferase</keyword>